<sequence>MVCEEISASSLSYKHVHALESAVYRERCKLRPTIPKSIEDVFSAAESPAFGLESFDVILRDEPNKILIITSEDNLLQSVACNADGNIRSRIRKSHDNTFVHFDTPMRSVGTG</sequence>
<accession>A0AAV4JTT4</accession>
<reference evidence="1 2" key="1">
    <citation type="journal article" date="2021" name="Elife">
        <title>Chloroplast acquisition without the gene transfer in kleptoplastic sea slugs, Plakobranchus ocellatus.</title>
        <authorList>
            <person name="Maeda T."/>
            <person name="Takahashi S."/>
            <person name="Yoshida T."/>
            <person name="Shimamura S."/>
            <person name="Takaki Y."/>
            <person name="Nagai Y."/>
            <person name="Toyoda A."/>
            <person name="Suzuki Y."/>
            <person name="Arimoto A."/>
            <person name="Ishii H."/>
            <person name="Satoh N."/>
            <person name="Nishiyama T."/>
            <person name="Hasebe M."/>
            <person name="Maruyama T."/>
            <person name="Minagawa J."/>
            <person name="Obokata J."/>
            <person name="Shigenobu S."/>
        </authorList>
    </citation>
    <scope>NUCLEOTIDE SEQUENCE [LARGE SCALE GENOMIC DNA]</scope>
</reference>
<organism evidence="1 2">
    <name type="scientific">Elysia marginata</name>
    <dbReference type="NCBI Taxonomy" id="1093978"/>
    <lineage>
        <taxon>Eukaryota</taxon>
        <taxon>Metazoa</taxon>
        <taxon>Spiralia</taxon>
        <taxon>Lophotrochozoa</taxon>
        <taxon>Mollusca</taxon>
        <taxon>Gastropoda</taxon>
        <taxon>Heterobranchia</taxon>
        <taxon>Euthyneura</taxon>
        <taxon>Panpulmonata</taxon>
        <taxon>Sacoglossa</taxon>
        <taxon>Placobranchoidea</taxon>
        <taxon>Plakobranchidae</taxon>
        <taxon>Elysia</taxon>
    </lineage>
</organism>
<protein>
    <submittedName>
        <fullName evidence="1">Uncharacterized protein</fullName>
    </submittedName>
</protein>
<evidence type="ECO:0000313" key="2">
    <source>
        <dbReference type="Proteomes" id="UP000762676"/>
    </source>
</evidence>
<evidence type="ECO:0000313" key="1">
    <source>
        <dbReference type="EMBL" id="GFS25756.1"/>
    </source>
</evidence>
<gene>
    <name evidence="1" type="ORF">ElyMa_003449400</name>
</gene>
<dbReference type="AlphaFoldDB" id="A0AAV4JTT4"/>
<name>A0AAV4JTT4_9GAST</name>
<proteinExistence type="predicted"/>
<dbReference type="EMBL" id="BMAT01007073">
    <property type="protein sequence ID" value="GFS25756.1"/>
    <property type="molecule type" value="Genomic_DNA"/>
</dbReference>
<comment type="caution">
    <text evidence="1">The sequence shown here is derived from an EMBL/GenBank/DDBJ whole genome shotgun (WGS) entry which is preliminary data.</text>
</comment>
<dbReference type="Proteomes" id="UP000762676">
    <property type="component" value="Unassembled WGS sequence"/>
</dbReference>
<keyword evidence="2" id="KW-1185">Reference proteome</keyword>